<dbReference type="SUPFAM" id="SSF47384">
    <property type="entry name" value="Homodimeric domain of signal transducing histidine kinase"/>
    <property type="match status" value="1"/>
</dbReference>
<dbReference type="Gene3D" id="3.40.50.2300">
    <property type="match status" value="1"/>
</dbReference>
<gene>
    <name evidence="5" type="ORF">Q9L58_008998</name>
</gene>
<dbReference type="InterPro" id="IPR058846">
    <property type="entry name" value="PAS-like"/>
</dbReference>
<dbReference type="Gene3D" id="1.10.287.130">
    <property type="match status" value="1"/>
</dbReference>
<dbReference type="Proteomes" id="UP001447188">
    <property type="component" value="Unassembled WGS sequence"/>
</dbReference>
<dbReference type="Gene3D" id="3.30.565.10">
    <property type="entry name" value="Histidine kinase-like ATPase, C-terminal domain"/>
    <property type="match status" value="1"/>
</dbReference>
<dbReference type="InterPro" id="IPR036097">
    <property type="entry name" value="HisK_dim/P_sf"/>
</dbReference>
<dbReference type="InterPro" id="IPR036890">
    <property type="entry name" value="HATPase_C_sf"/>
</dbReference>
<dbReference type="SMART" id="SM00387">
    <property type="entry name" value="HATPase_c"/>
    <property type="match status" value="1"/>
</dbReference>
<dbReference type="InterPro" id="IPR001789">
    <property type="entry name" value="Sig_transdc_resp-reg_receiver"/>
</dbReference>
<organism evidence="5 6">
    <name type="scientific">Discina gigas</name>
    <dbReference type="NCBI Taxonomy" id="1032678"/>
    <lineage>
        <taxon>Eukaryota</taxon>
        <taxon>Fungi</taxon>
        <taxon>Dikarya</taxon>
        <taxon>Ascomycota</taxon>
        <taxon>Pezizomycotina</taxon>
        <taxon>Pezizomycetes</taxon>
        <taxon>Pezizales</taxon>
        <taxon>Discinaceae</taxon>
        <taxon>Discina</taxon>
    </lineage>
</organism>
<reference evidence="5 6" key="1">
    <citation type="submission" date="2024-02" db="EMBL/GenBank/DDBJ databases">
        <title>Discinaceae phylogenomics.</title>
        <authorList>
            <person name="Dirks A.C."/>
            <person name="James T.Y."/>
        </authorList>
    </citation>
    <scope>NUCLEOTIDE SEQUENCE [LARGE SCALE GENOMIC DNA]</scope>
    <source>
        <strain evidence="5 6">ACD0624</strain>
    </source>
</reference>
<dbReference type="SUPFAM" id="SSF55785">
    <property type="entry name" value="PYP-like sensor domain (PAS domain)"/>
    <property type="match status" value="1"/>
</dbReference>
<dbReference type="Gene3D" id="3.30.450.20">
    <property type="entry name" value="PAS domain"/>
    <property type="match status" value="2"/>
</dbReference>
<dbReference type="CDD" id="cd00082">
    <property type="entry name" value="HisKA"/>
    <property type="match status" value="1"/>
</dbReference>
<dbReference type="InterPro" id="IPR050956">
    <property type="entry name" value="2C_system_His_kinase"/>
</dbReference>
<evidence type="ECO:0000256" key="2">
    <source>
        <dbReference type="PROSITE-ProRule" id="PRU00169"/>
    </source>
</evidence>
<dbReference type="InterPro" id="IPR011006">
    <property type="entry name" value="CheY-like_superfamily"/>
</dbReference>
<evidence type="ECO:0000256" key="1">
    <source>
        <dbReference type="ARBA" id="ARBA00022553"/>
    </source>
</evidence>
<keyword evidence="1 2" id="KW-0597">Phosphoprotein</keyword>
<dbReference type="InterPro" id="IPR035965">
    <property type="entry name" value="PAS-like_dom_sf"/>
</dbReference>
<dbReference type="SUPFAM" id="SSF55874">
    <property type="entry name" value="ATPase domain of HSP90 chaperone/DNA topoisomerase II/histidine kinase"/>
    <property type="match status" value="1"/>
</dbReference>
<evidence type="ECO:0008006" key="7">
    <source>
        <dbReference type="Google" id="ProtNLM"/>
    </source>
</evidence>
<dbReference type="EMBL" id="JBBBZM010000185">
    <property type="protein sequence ID" value="KAL0632130.1"/>
    <property type="molecule type" value="Genomic_DNA"/>
</dbReference>
<evidence type="ECO:0000259" key="4">
    <source>
        <dbReference type="PROSITE" id="PS50110"/>
    </source>
</evidence>
<dbReference type="InterPro" id="IPR003594">
    <property type="entry name" value="HATPase_dom"/>
</dbReference>
<dbReference type="SUPFAM" id="SSF52172">
    <property type="entry name" value="CheY-like"/>
    <property type="match status" value="1"/>
</dbReference>
<dbReference type="SMART" id="SM00448">
    <property type="entry name" value="REC"/>
    <property type="match status" value="1"/>
</dbReference>
<dbReference type="InterPro" id="IPR005467">
    <property type="entry name" value="His_kinase_dom"/>
</dbReference>
<dbReference type="Pfam" id="PF00072">
    <property type="entry name" value="Response_reg"/>
    <property type="match status" value="1"/>
</dbReference>
<dbReference type="Pfam" id="PF02518">
    <property type="entry name" value="HATPase_c"/>
    <property type="match status" value="1"/>
</dbReference>
<dbReference type="CDD" id="cd17546">
    <property type="entry name" value="REC_hyHK_CKI1_RcsC-like"/>
    <property type="match status" value="1"/>
</dbReference>
<dbReference type="PROSITE" id="PS50109">
    <property type="entry name" value="HIS_KIN"/>
    <property type="match status" value="1"/>
</dbReference>
<proteinExistence type="predicted"/>
<protein>
    <recommendedName>
        <fullName evidence="7">Histidine kinase</fullName>
    </recommendedName>
</protein>
<evidence type="ECO:0000313" key="5">
    <source>
        <dbReference type="EMBL" id="KAL0632130.1"/>
    </source>
</evidence>
<dbReference type="InterPro" id="IPR003661">
    <property type="entry name" value="HisK_dim/P_dom"/>
</dbReference>
<feature type="modified residue" description="4-aspartylphosphate" evidence="2">
    <location>
        <position position="1090"/>
    </location>
</feature>
<dbReference type="PANTHER" id="PTHR43719">
    <property type="entry name" value="TWO-COMPONENT HISTIDINE KINASE"/>
    <property type="match status" value="1"/>
</dbReference>
<dbReference type="PANTHER" id="PTHR43719:SF60">
    <property type="entry name" value="HISTIDINE KINASE G2"/>
    <property type="match status" value="1"/>
</dbReference>
<keyword evidence="6" id="KW-1185">Reference proteome</keyword>
<dbReference type="Pfam" id="PF26131">
    <property type="entry name" value="PAS-like"/>
    <property type="match status" value="1"/>
</dbReference>
<dbReference type="PRINTS" id="PR00344">
    <property type="entry name" value="BCTRLSENSOR"/>
</dbReference>
<evidence type="ECO:0000259" key="3">
    <source>
        <dbReference type="PROSITE" id="PS50109"/>
    </source>
</evidence>
<feature type="domain" description="Histidine kinase" evidence="3">
    <location>
        <begin position="702"/>
        <end position="967"/>
    </location>
</feature>
<comment type="caution">
    <text evidence="5">The sequence shown here is derived from an EMBL/GenBank/DDBJ whole genome shotgun (WGS) entry which is preliminary data.</text>
</comment>
<name>A0ABR3G862_9PEZI</name>
<accession>A0ABR3G862</accession>
<feature type="domain" description="Response regulatory" evidence="4">
    <location>
        <begin position="1033"/>
        <end position="1161"/>
    </location>
</feature>
<dbReference type="InterPro" id="IPR004358">
    <property type="entry name" value="Sig_transdc_His_kin-like_C"/>
</dbReference>
<sequence>MPVGCCVDTQLGKYALDFLRIDTRPTFVVFVPDEFSANEKAEILFANDALRSIERRGNLPVGWVLSEGFLRRGGGRCFPNSRWRFTAVEVGERVANGKIMVVTAEWGGDVWERDEKIWKETQLVSINGNGVEENTNTQPTFQETKPPTLTLAAPGPGFDMQLSGPVMDWTRKDSPLYSSQHYQNLRSVDWSKTGCGPYHTWPACLQVMANSIMTMPYPTTLYWGDRHIVLYNEGWRKIAQDKDPQLLGKEFGEGWPELRSFFIPLLNAAYYNGEAIIKEAEQLFINKGDILEECYFNFSICAVVGADGTREGVLEQAFELTRHIVSTRRMETLQGMGERLSSVKDLDEDDFWKILLDAFNDNPLDSPFMLIYRTDGEEISNTTEPDIERDIYCSLEGNIGFPEGSILAPRRGRIGVDCGYFSHEMKIAQETNNIVIKKLDLDNVQDGDKVVYRGFRDTPTLAAVIPIQATKTITQGFLILGLNSRRPYDEDYKMWVELLKKELATTAGKARLLKAEIIKAIGEESQKAAAIQAIELQTQLQKRTEELRHSELLFTRTAETIPVGLVLLNPQGEMVFQNNAYHDLTTLPMNCVGECWRQIVYLEDRDRVFALFDELISSGSAAPTQWESRIGFDPSNTQGWKYWVTCSIVAQTDTLANGQEQVTGYMMTLVDITSIKMNEEYQRQSSAQAVERRRQQENFIDIFSHELRNPFSATLQCADSILGTLMEFQGKEGQELNIEEMIDSASTILVCVQHQMRIIDDVLTLSKLDSMVLSVVPVDVQIHECVSQAINIFQSELQVKGISSKYLLEDSYTELGVDWIKADPCRFSQILMNLITNAIKFTSLRAGKREIITRLGASLERPTNHGTVIYHDGGSLSQNMAHTDWGSGERVYILVTIQDSGIGISEEWQKKLFKRFEQVPRTHVTYGGSGLGLFICRQLCRIQGGEIGVHSVEGRGSSFSFYIEARRLSSPSVPPVFSQHHQHHHHPVQTGRRLSTFVGLATTLDGMGGIPRPHRVPKILEVDRSTREQVSYNVLIVEDNLINQEVLRRQLRKEGCVTYVAGNGDEALKIIKESGFAKEGGIGIDIVLMDMEMPVMDGITATSKIREMERLGKIRRHVPIMGISANARPEQVAKMTEAGMDDAVPKPFRIADLLVRFDGLLSKLAVDYLPLGA</sequence>
<evidence type="ECO:0000313" key="6">
    <source>
        <dbReference type="Proteomes" id="UP001447188"/>
    </source>
</evidence>
<dbReference type="PROSITE" id="PS50110">
    <property type="entry name" value="RESPONSE_REGULATORY"/>
    <property type="match status" value="1"/>
</dbReference>